<keyword evidence="2" id="KW-0238">DNA-binding</keyword>
<dbReference type="GO" id="GO:0005829">
    <property type="term" value="C:cytosol"/>
    <property type="evidence" value="ECO:0007669"/>
    <property type="project" value="TreeGrafter"/>
</dbReference>
<evidence type="ECO:0000256" key="1">
    <source>
        <dbReference type="ARBA" id="ARBA00023015"/>
    </source>
</evidence>
<dbReference type="InterPro" id="IPR012318">
    <property type="entry name" value="HTH_CRP"/>
</dbReference>
<dbReference type="PANTHER" id="PTHR24567:SF74">
    <property type="entry name" value="HTH-TYPE TRANSCRIPTIONAL REGULATOR ARCR"/>
    <property type="match status" value="1"/>
</dbReference>
<dbReference type="SUPFAM" id="SSF51206">
    <property type="entry name" value="cAMP-binding domain-like"/>
    <property type="match status" value="1"/>
</dbReference>
<dbReference type="PROSITE" id="PS50042">
    <property type="entry name" value="CNMP_BINDING_3"/>
    <property type="match status" value="1"/>
</dbReference>
<keyword evidence="1" id="KW-0805">Transcription regulation</keyword>
<dbReference type="SMART" id="SM00100">
    <property type="entry name" value="cNMP"/>
    <property type="match status" value="1"/>
</dbReference>
<evidence type="ECO:0000259" key="5">
    <source>
        <dbReference type="PROSITE" id="PS50042"/>
    </source>
</evidence>
<organism evidence="7 8">
    <name type="scientific">Phytoactinopolyspora halophila</name>
    <dbReference type="NCBI Taxonomy" id="1981511"/>
    <lineage>
        <taxon>Bacteria</taxon>
        <taxon>Bacillati</taxon>
        <taxon>Actinomycetota</taxon>
        <taxon>Actinomycetes</taxon>
        <taxon>Jiangellales</taxon>
        <taxon>Jiangellaceae</taxon>
        <taxon>Phytoactinopolyspora</taxon>
    </lineage>
</organism>
<dbReference type="OrthoDB" id="272447at2"/>
<evidence type="ECO:0000256" key="3">
    <source>
        <dbReference type="ARBA" id="ARBA00023163"/>
    </source>
</evidence>
<dbReference type="CDD" id="cd00038">
    <property type="entry name" value="CAP_ED"/>
    <property type="match status" value="1"/>
</dbReference>
<protein>
    <submittedName>
        <fullName evidence="7">Crp/Fnr family transcriptional regulator</fullName>
    </submittedName>
</protein>
<dbReference type="AlphaFoldDB" id="A0A329QFT9"/>
<name>A0A329QFT9_9ACTN</name>
<keyword evidence="8" id="KW-1185">Reference proteome</keyword>
<dbReference type="GO" id="GO:0003700">
    <property type="term" value="F:DNA-binding transcription factor activity"/>
    <property type="evidence" value="ECO:0007669"/>
    <property type="project" value="TreeGrafter"/>
</dbReference>
<proteinExistence type="predicted"/>
<sequence>MGRMPRPAGVLGGAFRRFGVDGADASLRQAAWAARCVGRGEGTPLRHTDVAALADALDTCTVDRDTVIFERGEQGGGVWLVRAGRVELSLGSRRRRSVVCTLGSGDVDGDIQLLLDIAMPYTARALTEVTYLHMSAASFDLLMRANPELARYWMSSVAFRLTTSQDRILALLGRSLPEQVARLLLDEAEGGRVTLSQRTMAAMLGARRRSLKAVLEELENDNVIEINNGVIAIYDYDQLADQAG</sequence>
<dbReference type="PROSITE" id="PS51063">
    <property type="entry name" value="HTH_CRP_2"/>
    <property type="match status" value="1"/>
</dbReference>
<feature type="domain" description="Cyclic nucleotide-binding" evidence="5">
    <location>
        <begin position="53"/>
        <end position="160"/>
    </location>
</feature>
<evidence type="ECO:0000256" key="4">
    <source>
        <dbReference type="SAM" id="Coils"/>
    </source>
</evidence>
<evidence type="ECO:0000313" key="8">
    <source>
        <dbReference type="Proteomes" id="UP000250462"/>
    </source>
</evidence>
<dbReference type="EMBL" id="QMIG01000022">
    <property type="protein sequence ID" value="RAW11180.1"/>
    <property type="molecule type" value="Genomic_DNA"/>
</dbReference>
<comment type="caution">
    <text evidence="7">The sequence shown here is derived from an EMBL/GenBank/DDBJ whole genome shotgun (WGS) entry which is preliminary data.</text>
</comment>
<evidence type="ECO:0000256" key="2">
    <source>
        <dbReference type="ARBA" id="ARBA00023125"/>
    </source>
</evidence>
<dbReference type="PANTHER" id="PTHR24567">
    <property type="entry name" value="CRP FAMILY TRANSCRIPTIONAL REGULATORY PROTEIN"/>
    <property type="match status" value="1"/>
</dbReference>
<dbReference type="InterPro" id="IPR018490">
    <property type="entry name" value="cNMP-bd_dom_sf"/>
</dbReference>
<feature type="domain" description="HTH crp-type" evidence="6">
    <location>
        <begin position="174"/>
        <end position="237"/>
    </location>
</feature>
<dbReference type="SUPFAM" id="SSF46785">
    <property type="entry name" value="Winged helix' DNA-binding domain"/>
    <property type="match status" value="1"/>
</dbReference>
<dbReference type="Gene3D" id="2.60.120.10">
    <property type="entry name" value="Jelly Rolls"/>
    <property type="match status" value="1"/>
</dbReference>
<evidence type="ECO:0000259" key="6">
    <source>
        <dbReference type="PROSITE" id="PS51063"/>
    </source>
</evidence>
<dbReference type="GO" id="GO:0003677">
    <property type="term" value="F:DNA binding"/>
    <property type="evidence" value="ECO:0007669"/>
    <property type="project" value="UniProtKB-KW"/>
</dbReference>
<reference evidence="7 8" key="1">
    <citation type="submission" date="2018-06" db="EMBL/GenBank/DDBJ databases">
        <title>Phytoactinopolyspora halophila sp. nov., a novel halophilic actinomycete isolated from a saline soil in China.</title>
        <authorList>
            <person name="Tang S.-K."/>
        </authorList>
    </citation>
    <scope>NUCLEOTIDE SEQUENCE [LARGE SCALE GENOMIC DNA]</scope>
    <source>
        <strain evidence="7 8">YIM 96934</strain>
    </source>
</reference>
<dbReference type="InterPro" id="IPR036390">
    <property type="entry name" value="WH_DNA-bd_sf"/>
</dbReference>
<dbReference type="Proteomes" id="UP000250462">
    <property type="component" value="Unassembled WGS sequence"/>
</dbReference>
<keyword evidence="3" id="KW-0804">Transcription</keyword>
<feature type="coiled-coil region" evidence="4">
    <location>
        <begin position="201"/>
        <end position="228"/>
    </location>
</feature>
<dbReference type="InterPro" id="IPR050397">
    <property type="entry name" value="Env_Response_Regulators"/>
</dbReference>
<gene>
    <name evidence="7" type="ORF">DPM12_17410</name>
</gene>
<dbReference type="InterPro" id="IPR014710">
    <property type="entry name" value="RmlC-like_jellyroll"/>
</dbReference>
<accession>A0A329QFT9</accession>
<evidence type="ECO:0000313" key="7">
    <source>
        <dbReference type="EMBL" id="RAW11180.1"/>
    </source>
</evidence>
<dbReference type="Pfam" id="PF00027">
    <property type="entry name" value="cNMP_binding"/>
    <property type="match status" value="1"/>
</dbReference>
<dbReference type="InterPro" id="IPR000595">
    <property type="entry name" value="cNMP-bd_dom"/>
</dbReference>
<keyword evidence="4" id="KW-0175">Coiled coil</keyword>
<dbReference type="Pfam" id="PF13545">
    <property type="entry name" value="HTH_Crp_2"/>
    <property type="match status" value="1"/>
</dbReference>